<protein>
    <submittedName>
        <fullName evidence="1">Uncharacterized protein</fullName>
    </submittedName>
</protein>
<reference evidence="1" key="1">
    <citation type="submission" date="2020-03" db="EMBL/GenBank/DDBJ databases">
        <title>The deep terrestrial virosphere.</title>
        <authorList>
            <person name="Holmfeldt K."/>
            <person name="Nilsson E."/>
            <person name="Simone D."/>
            <person name="Lopez-Fernandez M."/>
            <person name="Wu X."/>
            <person name="de Brujin I."/>
            <person name="Lundin D."/>
            <person name="Andersson A."/>
            <person name="Bertilsson S."/>
            <person name="Dopson M."/>
        </authorList>
    </citation>
    <scope>NUCLEOTIDE SEQUENCE</scope>
    <source>
        <strain evidence="1">MM415A01796</strain>
    </source>
</reference>
<gene>
    <name evidence="1" type="ORF">MM415A01796_0014</name>
</gene>
<dbReference type="AlphaFoldDB" id="A0A6M3JZD4"/>
<organism evidence="1">
    <name type="scientific">viral metagenome</name>
    <dbReference type="NCBI Taxonomy" id="1070528"/>
    <lineage>
        <taxon>unclassified sequences</taxon>
        <taxon>metagenomes</taxon>
        <taxon>organismal metagenomes</taxon>
    </lineage>
</organism>
<proteinExistence type="predicted"/>
<name>A0A6M3JZD4_9ZZZZ</name>
<accession>A0A6M3JZD4</accession>
<evidence type="ECO:0000313" key="1">
    <source>
        <dbReference type="EMBL" id="QJA75390.1"/>
    </source>
</evidence>
<dbReference type="EMBL" id="MT142160">
    <property type="protein sequence ID" value="QJA75390.1"/>
    <property type="molecule type" value="Genomic_DNA"/>
</dbReference>
<sequence length="398" mass="45058">MDGSDYLRRLRQLLDEETTGTWLDTRTSYDNLYEGSKEFNDRTRTLTDFQKIQTVAEQENYVLKSNFSRLFMMNNNRYFIRYSNGSSDSPLYYKDYQDIAFSNYSRTYDINQSTMTRAATTFKDIGQDFSDWETAAPGTAIYKIIVTHTSGDIEWAYIGDASTGTNTDDTITVYSNIGLTSTGWTGTSGTPLLYEIKKVSTSTMPGSFSIRDKRKLYSQITGTATSDGAASGGECTLTDTSGLFLTTDYTNKGDVIYNTGDGSSGVVLSITTTTALKSALFGGTNNDWTSTDPYVIQPQGRLELIIDPPPKTAGHIITLEYIARPDPVYSDYGSYKFRDQNMEAIIKYAAWLYKYRDSEPNFGDAFFQWWDRVVRREAANINPHLNQRKWKVNFKARR</sequence>